<dbReference type="InterPro" id="IPR027417">
    <property type="entry name" value="P-loop_NTPase"/>
</dbReference>
<evidence type="ECO:0000259" key="3">
    <source>
        <dbReference type="PROSITE" id="PS50893"/>
    </source>
</evidence>
<dbReference type="Gene3D" id="3.40.50.300">
    <property type="entry name" value="P-loop containing nucleotide triphosphate hydrolases"/>
    <property type="match status" value="1"/>
</dbReference>
<evidence type="ECO:0000313" key="4">
    <source>
        <dbReference type="EMBL" id="KYG29404.1"/>
    </source>
</evidence>
<keyword evidence="5" id="KW-1185">Reference proteome</keyword>
<proteinExistence type="predicted"/>
<dbReference type="PROSITE" id="PS50893">
    <property type="entry name" value="ABC_TRANSPORTER_2"/>
    <property type="match status" value="1"/>
</dbReference>
<reference evidence="4" key="1">
    <citation type="submission" date="2016-02" db="EMBL/GenBank/DDBJ databases">
        <title>Genome sequence of Bacillus trypoxylicola KCTC 13244(T).</title>
        <authorList>
            <person name="Jeong H."/>
            <person name="Park S.-H."/>
            <person name="Choi S.-K."/>
        </authorList>
    </citation>
    <scope>NUCLEOTIDE SEQUENCE [LARGE SCALE GENOMIC DNA]</scope>
    <source>
        <strain evidence="4">KCTC 13244</strain>
    </source>
</reference>
<keyword evidence="1" id="KW-0547">Nucleotide-binding</keyword>
<dbReference type="RefSeq" id="WP_061949206.1">
    <property type="nucleotide sequence ID" value="NZ_LTAO01000023.1"/>
</dbReference>
<dbReference type="PANTHER" id="PTHR43582">
    <property type="entry name" value="LINEARMYCIN RESISTANCE ATP-BINDING PROTEIN LNRL"/>
    <property type="match status" value="1"/>
</dbReference>
<sequence>MIELKNVSKKYGSISALKNINLTIPSGVCFGLVGPNGAGKSTLMKILANIIKEYEGKININSNKTFSMGYTPQDICLEETITASANLKFYGMVYGLKGKKLSERQEIIFKDMGLTERKTSKVKTYSGGMKRRLNIGCALIHEPEIVILDEPTVGVDPQSRRHIFELIKKLKKQGKTIIYTSHYMEEIESLCDQVAFIDKGEIIEQGTINELLHRYSQPGIYIKGDIPELLLQGESKVEKDGGWVIQTDTPLETLAKFANQCTKKEIVPSQLSLVQPRLEDVFFTLTGTELRDNQSA</sequence>
<dbReference type="InterPro" id="IPR003593">
    <property type="entry name" value="AAA+_ATPase"/>
</dbReference>
<gene>
    <name evidence="4" type="ORF">AZF04_07725</name>
</gene>
<name>A0A162DEQ3_9BACI</name>
<organism evidence="4 5">
    <name type="scientific">Alkalihalobacillus trypoxylicola</name>
    <dbReference type="NCBI Taxonomy" id="519424"/>
    <lineage>
        <taxon>Bacteria</taxon>
        <taxon>Bacillati</taxon>
        <taxon>Bacillota</taxon>
        <taxon>Bacilli</taxon>
        <taxon>Bacillales</taxon>
        <taxon>Bacillaceae</taxon>
        <taxon>Alkalihalobacillus</taxon>
    </lineage>
</organism>
<dbReference type="STRING" id="519424.AZF04_07725"/>
<dbReference type="EMBL" id="LTAO01000023">
    <property type="protein sequence ID" value="KYG29404.1"/>
    <property type="molecule type" value="Genomic_DNA"/>
</dbReference>
<dbReference type="AlphaFoldDB" id="A0A162DEQ3"/>
<keyword evidence="2 4" id="KW-0067">ATP-binding</keyword>
<dbReference type="GO" id="GO:0016887">
    <property type="term" value="F:ATP hydrolysis activity"/>
    <property type="evidence" value="ECO:0007669"/>
    <property type="project" value="InterPro"/>
</dbReference>
<feature type="domain" description="ABC transporter" evidence="3">
    <location>
        <begin position="2"/>
        <end position="224"/>
    </location>
</feature>
<accession>A0A162DEQ3</accession>
<dbReference type="PROSITE" id="PS00211">
    <property type="entry name" value="ABC_TRANSPORTER_1"/>
    <property type="match status" value="1"/>
</dbReference>
<dbReference type="SUPFAM" id="SSF52540">
    <property type="entry name" value="P-loop containing nucleoside triphosphate hydrolases"/>
    <property type="match status" value="1"/>
</dbReference>
<dbReference type="InterPro" id="IPR017871">
    <property type="entry name" value="ABC_transporter-like_CS"/>
</dbReference>
<dbReference type="OrthoDB" id="9804819at2"/>
<dbReference type="SMART" id="SM00382">
    <property type="entry name" value="AAA"/>
    <property type="match status" value="1"/>
</dbReference>
<dbReference type="GO" id="GO:0005524">
    <property type="term" value="F:ATP binding"/>
    <property type="evidence" value="ECO:0007669"/>
    <property type="project" value="UniProtKB-KW"/>
</dbReference>
<dbReference type="InterPro" id="IPR003439">
    <property type="entry name" value="ABC_transporter-like_ATP-bd"/>
</dbReference>
<protein>
    <submittedName>
        <fullName evidence="4">ABC transporter ATP-binding protein</fullName>
    </submittedName>
</protein>
<dbReference type="Pfam" id="PF00005">
    <property type="entry name" value="ABC_tran"/>
    <property type="match status" value="1"/>
</dbReference>
<dbReference type="PANTHER" id="PTHR43582:SF2">
    <property type="entry name" value="LINEARMYCIN RESISTANCE ATP-BINDING PROTEIN LNRL"/>
    <property type="match status" value="1"/>
</dbReference>
<evidence type="ECO:0000256" key="1">
    <source>
        <dbReference type="ARBA" id="ARBA00022741"/>
    </source>
</evidence>
<dbReference type="Proteomes" id="UP000075806">
    <property type="component" value="Unassembled WGS sequence"/>
</dbReference>
<evidence type="ECO:0000256" key="2">
    <source>
        <dbReference type="ARBA" id="ARBA00022840"/>
    </source>
</evidence>
<comment type="caution">
    <text evidence="4">The sequence shown here is derived from an EMBL/GenBank/DDBJ whole genome shotgun (WGS) entry which is preliminary data.</text>
</comment>
<evidence type="ECO:0000313" key="5">
    <source>
        <dbReference type="Proteomes" id="UP000075806"/>
    </source>
</evidence>